<keyword evidence="3" id="KW-1185">Reference proteome</keyword>
<name>A0A7Z9C1F5_9CYAN</name>
<keyword evidence="1" id="KW-0472">Membrane</keyword>
<feature type="transmembrane region" description="Helical" evidence="1">
    <location>
        <begin position="465"/>
        <end position="486"/>
    </location>
</feature>
<evidence type="ECO:0000313" key="2">
    <source>
        <dbReference type="EMBL" id="VXD23374.1"/>
    </source>
</evidence>
<proteinExistence type="predicted"/>
<accession>A0A7Z9C1F5</accession>
<evidence type="ECO:0000256" key="1">
    <source>
        <dbReference type="SAM" id="Phobius"/>
    </source>
</evidence>
<reference evidence="2" key="1">
    <citation type="submission" date="2019-10" db="EMBL/GenBank/DDBJ databases">
        <authorList>
            <consortium name="Genoscope - CEA"/>
            <person name="William W."/>
        </authorList>
    </citation>
    <scope>NUCLEOTIDE SEQUENCE [LARGE SCALE GENOMIC DNA]</scope>
    <source>
        <strain evidence="2">BBR_PRJEB10992</strain>
    </source>
</reference>
<dbReference type="Proteomes" id="UP000184550">
    <property type="component" value="Unassembled WGS sequence"/>
</dbReference>
<gene>
    <name evidence="2" type="ORF">PL8927_780058</name>
</gene>
<sequence length="504" mass="57225">MQKLAIFSRKFKQNIKRAGLNIIGFFVNAVKELRKITVRIFTDISQRMGFLINSFREILSSLWKLSKRFLLSFYKNILRKREKFVALIFLTLASVILGSIFYPFGKYVFEGNFIVEELSFIVNSQGHQRLINPILGLKTFDLTGQQTLTLRGKFTSKTEPKFNQKQKITLNLDRPHSRLVISPVNKNQPSSIELTQLKLIPFKPEKTQNILPVNVQSFNYNSQLNQLSFCLKLVPNTSDDLQYLLKNDDFNNENPSDLFNQGNLSIDVCQNPDLSTYQPLANLELKLGQEPIKISLEQVSIPELGIKSTPDNPNLIDFTLIPESDQREFILTSPSSLIITLPPPETDNKFLRWIQGNLDVKQVKFTKNEILGDNQDQFPSSTIVSGEILMTDKSLEIKQNQFLLISGQPGIQRLRSIEIKPESPPGLQVRFVGKDNQVEVGLDPEFPVRKIKPIWISSLGFSSDFIVALLSFCATIIGVLLPYLFISSPASNSDPNRNNNEDVS</sequence>
<comment type="caution">
    <text evidence="2">The sequence shown here is derived from an EMBL/GenBank/DDBJ whole genome shotgun (WGS) entry which is preliminary data.</text>
</comment>
<dbReference type="EMBL" id="CZCU02000155">
    <property type="protein sequence ID" value="VXD23374.1"/>
    <property type="molecule type" value="Genomic_DNA"/>
</dbReference>
<dbReference type="OrthoDB" id="464346at2"/>
<organism evidence="2 3">
    <name type="scientific">Planktothrix serta PCC 8927</name>
    <dbReference type="NCBI Taxonomy" id="671068"/>
    <lineage>
        <taxon>Bacteria</taxon>
        <taxon>Bacillati</taxon>
        <taxon>Cyanobacteriota</taxon>
        <taxon>Cyanophyceae</taxon>
        <taxon>Oscillatoriophycideae</taxon>
        <taxon>Oscillatoriales</taxon>
        <taxon>Microcoleaceae</taxon>
        <taxon>Planktothrix</taxon>
    </lineage>
</organism>
<dbReference type="AlphaFoldDB" id="A0A7Z9C1F5"/>
<feature type="transmembrane region" description="Helical" evidence="1">
    <location>
        <begin position="84"/>
        <end position="104"/>
    </location>
</feature>
<evidence type="ECO:0000313" key="3">
    <source>
        <dbReference type="Proteomes" id="UP000184550"/>
    </source>
</evidence>
<keyword evidence="1" id="KW-1133">Transmembrane helix</keyword>
<protein>
    <submittedName>
        <fullName evidence="2">Uncharacterized protein</fullName>
    </submittedName>
</protein>
<dbReference type="RefSeq" id="WP_083625495.1">
    <property type="nucleotide sequence ID" value="NZ_LR734879.1"/>
</dbReference>
<keyword evidence="1" id="KW-0812">Transmembrane</keyword>